<dbReference type="EMBL" id="BPLQ01002875">
    <property type="protein sequence ID" value="GIX96197.1"/>
    <property type="molecule type" value="Genomic_DNA"/>
</dbReference>
<dbReference type="AlphaFoldDB" id="A0AAV4PFU2"/>
<gene>
    <name evidence="1" type="ORF">CDAR_433681</name>
</gene>
<keyword evidence="2" id="KW-1185">Reference proteome</keyword>
<sequence length="152" mass="18728">MYGNRKRNYQHLVQFIEEIESTFLHILNIFDYLRQEVKVHTSINPEHLTECDCRLREQNSNTLIKRLEKHQKLTERLKELCEKTLCEVKNYNSATLLRRLKMFIRWKIRELENLSDIKRKIRELLDRLLYVESQVYQYQIKLLFRQVDSKIE</sequence>
<evidence type="ECO:0000313" key="2">
    <source>
        <dbReference type="Proteomes" id="UP001054837"/>
    </source>
</evidence>
<accession>A0AAV4PFU2</accession>
<reference evidence="1 2" key="1">
    <citation type="submission" date="2021-06" db="EMBL/GenBank/DDBJ databases">
        <title>Caerostris darwini draft genome.</title>
        <authorList>
            <person name="Kono N."/>
            <person name="Arakawa K."/>
        </authorList>
    </citation>
    <scope>NUCLEOTIDE SEQUENCE [LARGE SCALE GENOMIC DNA]</scope>
</reference>
<proteinExistence type="predicted"/>
<comment type="caution">
    <text evidence="1">The sequence shown here is derived from an EMBL/GenBank/DDBJ whole genome shotgun (WGS) entry which is preliminary data.</text>
</comment>
<evidence type="ECO:0000313" key="1">
    <source>
        <dbReference type="EMBL" id="GIX96197.1"/>
    </source>
</evidence>
<organism evidence="1 2">
    <name type="scientific">Caerostris darwini</name>
    <dbReference type="NCBI Taxonomy" id="1538125"/>
    <lineage>
        <taxon>Eukaryota</taxon>
        <taxon>Metazoa</taxon>
        <taxon>Ecdysozoa</taxon>
        <taxon>Arthropoda</taxon>
        <taxon>Chelicerata</taxon>
        <taxon>Arachnida</taxon>
        <taxon>Araneae</taxon>
        <taxon>Araneomorphae</taxon>
        <taxon>Entelegynae</taxon>
        <taxon>Araneoidea</taxon>
        <taxon>Araneidae</taxon>
        <taxon>Caerostris</taxon>
    </lineage>
</organism>
<protein>
    <submittedName>
        <fullName evidence="1">Uncharacterized protein</fullName>
    </submittedName>
</protein>
<dbReference type="Proteomes" id="UP001054837">
    <property type="component" value="Unassembled WGS sequence"/>
</dbReference>
<name>A0AAV4PFU2_9ARAC</name>